<protein>
    <submittedName>
        <fullName evidence="2">Molybdate transport system substrate-binding protein</fullName>
    </submittedName>
</protein>
<keyword evidence="3" id="KW-1185">Reference proteome</keyword>
<name>A0A318SJA0_9BURK</name>
<dbReference type="GO" id="GO:0030973">
    <property type="term" value="F:molybdate ion binding"/>
    <property type="evidence" value="ECO:0007669"/>
    <property type="project" value="TreeGrafter"/>
</dbReference>
<evidence type="ECO:0000313" key="3">
    <source>
        <dbReference type="Proteomes" id="UP000247540"/>
    </source>
</evidence>
<gene>
    <name evidence="2" type="ORF">DFQ15_104142</name>
</gene>
<sequence length="251" mass="25425">MRLAPALTLVAALIAGTAHADTVKVLTAGAFKQVVVALVPAFETRTGHKVEVLNDTAGALAKRVEAGEAFDVLILTPAGLQPLVAKGTVAPGLQRLAQVGIGVAVKAGAPVPDVSTVPLLRQALLAAHKVAYIDPASGGSSGIYLNGLFRRMGLAEPMRGKAVLVPGGLVAERLVTGEADLAVHQISEILPVAGVTLAGPLPAEVQNTTTYIGAVAARPAHPEAARAFLAALAAPEAAEVLRAKGMEPPAR</sequence>
<dbReference type="PANTHER" id="PTHR30632">
    <property type="entry name" value="MOLYBDATE-BINDING PERIPLASMIC PROTEIN"/>
    <property type="match status" value="1"/>
</dbReference>
<dbReference type="OrthoDB" id="8216219at2"/>
<feature type="chain" id="PRO_5016255570" evidence="1">
    <location>
        <begin position="21"/>
        <end position="251"/>
    </location>
</feature>
<proteinExistence type="predicted"/>
<dbReference type="PANTHER" id="PTHR30632:SF11">
    <property type="entry name" value="BLR4797 PROTEIN"/>
    <property type="match status" value="1"/>
</dbReference>
<dbReference type="AlphaFoldDB" id="A0A318SJA0"/>
<evidence type="ECO:0000256" key="1">
    <source>
        <dbReference type="SAM" id="SignalP"/>
    </source>
</evidence>
<dbReference type="SUPFAM" id="SSF53850">
    <property type="entry name" value="Periplasmic binding protein-like II"/>
    <property type="match status" value="1"/>
</dbReference>
<reference evidence="2 3" key="1">
    <citation type="submission" date="2018-06" db="EMBL/GenBank/DDBJ databases">
        <title>Genomic Encyclopedia of Type Strains, Phase III (KMG-III): the genomes of soil and plant-associated and newly described type strains.</title>
        <authorList>
            <person name="Whitman W."/>
        </authorList>
    </citation>
    <scope>NUCLEOTIDE SEQUENCE [LARGE SCALE GENOMIC DNA]</scope>
    <source>
        <strain evidence="2 3">CECT 7646</strain>
    </source>
</reference>
<accession>A0A318SJA0</accession>
<keyword evidence="1" id="KW-0732">Signal</keyword>
<organism evidence="2 3">
    <name type="scientific">Xylophilus ampelinus</name>
    <dbReference type="NCBI Taxonomy" id="54067"/>
    <lineage>
        <taxon>Bacteria</taxon>
        <taxon>Pseudomonadati</taxon>
        <taxon>Pseudomonadota</taxon>
        <taxon>Betaproteobacteria</taxon>
        <taxon>Burkholderiales</taxon>
        <taxon>Xylophilus</taxon>
    </lineage>
</organism>
<dbReference type="Pfam" id="PF13531">
    <property type="entry name" value="SBP_bac_11"/>
    <property type="match status" value="1"/>
</dbReference>
<dbReference type="Proteomes" id="UP000247540">
    <property type="component" value="Unassembled WGS sequence"/>
</dbReference>
<dbReference type="InterPro" id="IPR050682">
    <property type="entry name" value="ModA/WtpA"/>
</dbReference>
<feature type="signal peptide" evidence="1">
    <location>
        <begin position="1"/>
        <end position="20"/>
    </location>
</feature>
<dbReference type="RefSeq" id="WP_110464880.1">
    <property type="nucleotide sequence ID" value="NZ_JAMOFZ010000004.1"/>
</dbReference>
<dbReference type="GO" id="GO:0015689">
    <property type="term" value="P:molybdate ion transport"/>
    <property type="evidence" value="ECO:0007669"/>
    <property type="project" value="TreeGrafter"/>
</dbReference>
<evidence type="ECO:0000313" key="2">
    <source>
        <dbReference type="EMBL" id="PYE78948.1"/>
    </source>
</evidence>
<dbReference type="EMBL" id="QJTC01000004">
    <property type="protein sequence ID" value="PYE78948.1"/>
    <property type="molecule type" value="Genomic_DNA"/>
</dbReference>
<dbReference type="Gene3D" id="3.40.190.10">
    <property type="entry name" value="Periplasmic binding protein-like II"/>
    <property type="match status" value="2"/>
</dbReference>
<comment type="caution">
    <text evidence="2">The sequence shown here is derived from an EMBL/GenBank/DDBJ whole genome shotgun (WGS) entry which is preliminary data.</text>
</comment>